<comment type="caution">
    <text evidence="1">The sequence shown here is derived from an EMBL/GenBank/DDBJ whole genome shotgun (WGS) entry which is preliminary data.</text>
</comment>
<sequence length="90" mass="9944">APKQSANAEKLEAPVAASTAPAKKVPFKLLPSVGTWLSFKPFVEPAKPSILERSHSKLLVMNQEELITGYECEIRKRDEEIAKLKLSLKA</sequence>
<name>A0A812ZXN1_9DINO</name>
<protein>
    <submittedName>
        <fullName evidence="1">Uncharacterized protein</fullName>
    </submittedName>
</protein>
<reference evidence="1" key="1">
    <citation type="submission" date="2021-02" db="EMBL/GenBank/DDBJ databases">
        <authorList>
            <person name="Dougan E. K."/>
            <person name="Rhodes N."/>
            <person name="Thang M."/>
            <person name="Chan C."/>
        </authorList>
    </citation>
    <scope>NUCLEOTIDE SEQUENCE</scope>
</reference>
<accession>A0A812ZXN1</accession>
<dbReference type="Proteomes" id="UP000601435">
    <property type="component" value="Unassembled WGS sequence"/>
</dbReference>
<organism evidence="1 2">
    <name type="scientific">Symbiodinium necroappetens</name>
    <dbReference type="NCBI Taxonomy" id="1628268"/>
    <lineage>
        <taxon>Eukaryota</taxon>
        <taxon>Sar</taxon>
        <taxon>Alveolata</taxon>
        <taxon>Dinophyceae</taxon>
        <taxon>Suessiales</taxon>
        <taxon>Symbiodiniaceae</taxon>
        <taxon>Symbiodinium</taxon>
    </lineage>
</organism>
<evidence type="ECO:0000313" key="2">
    <source>
        <dbReference type="Proteomes" id="UP000601435"/>
    </source>
</evidence>
<feature type="non-terminal residue" evidence="1">
    <location>
        <position position="1"/>
    </location>
</feature>
<gene>
    <name evidence="1" type="ORF">SNEC2469_LOCUS25864</name>
</gene>
<dbReference type="AlphaFoldDB" id="A0A812ZXN1"/>
<proteinExistence type="predicted"/>
<dbReference type="EMBL" id="CAJNJA010051620">
    <property type="protein sequence ID" value="CAE7844294.1"/>
    <property type="molecule type" value="Genomic_DNA"/>
</dbReference>
<keyword evidence="2" id="KW-1185">Reference proteome</keyword>
<dbReference type="OrthoDB" id="437431at2759"/>
<evidence type="ECO:0000313" key="1">
    <source>
        <dbReference type="EMBL" id="CAE7844294.1"/>
    </source>
</evidence>